<dbReference type="Pfam" id="PF05940">
    <property type="entry name" value="NnrS"/>
    <property type="match status" value="1"/>
</dbReference>
<evidence type="ECO:0000313" key="3">
    <source>
        <dbReference type="Proteomes" id="UP000193224"/>
    </source>
</evidence>
<keyword evidence="1" id="KW-0472">Membrane</keyword>
<sequence length="404" mass="43831">MHMQELCVEISYELRMIKSHFANLFELGFRPFFLLATGFAALAIILWIAMWSGEWQVTGPFSPVDWHIHEMLFGYSSAVICGFLLTAVPNWTGLDPIKGWPLALAALLWLAGRGAVFGLTGLSNIWVMWIEGSFLASLAVVTAVQLIVSRNWRNLVVVGLVGLLLGADIWFHLEVNATGSTDASRRAGFAVIVLMIMVIGGRIIPVFTRNWLVAQRVTSLPRGFGRFDGLSLLVAVIAMGLWVAMIDHVITALALVAASIMHLIRMSRWQGLRVLRSAILLMLHISYLCLVIGIALLSLPIVNPDFTQVAGLHVLGMGGIGGMTIAVMLRASMGHTGRKLAAGPMLSVAFGLIIVAAFIRALLPDISPASASGIVIAALMWVAGFVLIAIRVWPWLTRPRIGPS</sequence>
<feature type="transmembrane region" description="Helical" evidence="1">
    <location>
        <begin position="100"/>
        <end position="120"/>
    </location>
</feature>
<reference evidence="2 3" key="1">
    <citation type="submission" date="2017-03" db="EMBL/GenBank/DDBJ databases">
        <authorList>
            <person name="Afonso C.L."/>
            <person name="Miller P.J."/>
            <person name="Scott M.A."/>
            <person name="Spackman E."/>
            <person name="Goraichik I."/>
            <person name="Dimitrov K.M."/>
            <person name="Suarez D.L."/>
            <person name="Swayne D.E."/>
        </authorList>
    </citation>
    <scope>NUCLEOTIDE SEQUENCE [LARGE SCALE GENOMIC DNA]</scope>
    <source>
        <strain evidence="2 3">CECT 7745</strain>
    </source>
</reference>
<keyword evidence="3" id="KW-1185">Reference proteome</keyword>
<feature type="transmembrane region" description="Helical" evidence="1">
    <location>
        <begin position="155"/>
        <end position="173"/>
    </location>
</feature>
<feature type="transmembrane region" description="Helical" evidence="1">
    <location>
        <begin position="71"/>
        <end position="88"/>
    </location>
</feature>
<protein>
    <submittedName>
        <fullName evidence="2">NnrS protein</fullName>
    </submittedName>
</protein>
<feature type="transmembrane region" description="Helical" evidence="1">
    <location>
        <begin position="249"/>
        <end position="266"/>
    </location>
</feature>
<organism evidence="2 3">
    <name type="scientific">Roseovarius aestuarii</name>
    <dbReference type="NCBI Taxonomy" id="475083"/>
    <lineage>
        <taxon>Bacteria</taxon>
        <taxon>Pseudomonadati</taxon>
        <taxon>Pseudomonadota</taxon>
        <taxon>Alphaproteobacteria</taxon>
        <taxon>Rhodobacterales</taxon>
        <taxon>Roseobacteraceae</taxon>
        <taxon>Roseovarius</taxon>
    </lineage>
</organism>
<feature type="transmembrane region" description="Helical" evidence="1">
    <location>
        <begin position="308"/>
        <end position="329"/>
    </location>
</feature>
<feature type="transmembrane region" description="Helical" evidence="1">
    <location>
        <begin position="126"/>
        <end position="148"/>
    </location>
</feature>
<accession>A0A1X7BKQ7</accession>
<feature type="transmembrane region" description="Helical" evidence="1">
    <location>
        <begin position="341"/>
        <end position="363"/>
    </location>
</feature>
<dbReference type="EMBL" id="FWXB01000001">
    <property type="protein sequence ID" value="SMC10235.1"/>
    <property type="molecule type" value="Genomic_DNA"/>
</dbReference>
<dbReference type="AlphaFoldDB" id="A0A1X7BKQ7"/>
<feature type="transmembrane region" description="Helical" evidence="1">
    <location>
        <begin position="224"/>
        <end position="243"/>
    </location>
</feature>
<dbReference type="Proteomes" id="UP000193224">
    <property type="component" value="Unassembled WGS sequence"/>
</dbReference>
<feature type="transmembrane region" description="Helical" evidence="1">
    <location>
        <begin position="369"/>
        <end position="390"/>
    </location>
</feature>
<keyword evidence="1" id="KW-0812">Transmembrane</keyword>
<gene>
    <name evidence="2" type="ORF">ROA7745_00037</name>
</gene>
<feature type="transmembrane region" description="Helical" evidence="1">
    <location>
        <begin position="32"/>
        <end position="51"/>
    </location>
</feature>
<name>A0A1X7BKQ7_9RHOB</name>
<feature type="transmembrane region" description="Helical" evidence="1">
    <location>
        <begin position="188"/>
        <end position="212"/>
    </location>
</feature>
<evidence type="ECO:0000256" key="1">
    <source>
        <dbReference type="SAM" id="Phobius"/>
    </source>
</evidence>
<feature type="transmembrane region" description="Helical" evidence="1">
    <location>
        <begin position="278"/>
        <end position="302"/>
    </location>
</feature>
<dbReference type="InterPro" id="IPR010266">
    <property type="entry name" value="NnrS"/>
</dbReference>
<proteinExistence type="predicted"/>
<evidence type="ECO:0000313" key="2">
    <source>
        <dbReference type="EMBL" id="SMC10235.1"/>
    </source>
</evidence>
<keyword evidence="1" id="KW-1133">Transmembrane helix</keyword>